<name>A0A6A6ZXB9_9PLEO</name>
<organism evidence="1 2">
    <name type="scientific">Ophiobolus disseminans</name>
    <dbReference type="NCBI Taxonomy" id="1469910"/>
    <lineage>
        <taxon>Eukaryota</taxon>
        <taxon>Fungi</taxon>
        <taxon>Dikarya</taxon>
        <taxon>Ascomycota</taxon>
        <taxon>Pezizomycotina</taxon>
        <taxon>Dothideomycetes</taxon>
        <taxon>Pleosporomycetidae</taxon>
        <taxon>Pleosporales</taxon>
        <taxon>Pleosporineae</taxon>
        <taxon>Phaeosphaeriaceae</taxon>
        <taxon>Ophiobolus</taxon>
    </lineage>
</organism>
<evidence type="ECO:0000313" key="2">
    <source>
        <dbReference type="Proteomes" id="UP000799424"/>
    </source>
</evidence>
<dbReference type="Proteomes" id="UP000799424">
    <property type="component" value="Unassembled WGS sequence"/>
</dbReference>
<gene>
    <name evidence="1" type="ORF">CC86DRAFT_274906</name>
</gene>
<proteinExistence type="predicted"/>
<reference evidence="1" key="1">
    <citation type="journal article" date="2020" name="Stud. Mycol.">
        <title>101 Dothideomycetes genomes: a test case for predicting lifestyles and emergence of pathogens.</title>
        <authorList>
            <person name="Haridas S."/>
            <person name="Albert R."/>
            <person name="Binder M."/>
            <person name="Bloem J."/>
            <person name="Labutti K."/>
            <person name="Salamov A."/>
            <person name="Andreopoulos B."/>
            <person name="Baker S."/>
            <person name="Barry K."/>
            <person name="Bills G."/>
            <person name="Bluhm B."/>
            <person name="Cannon C."/>
            <person name="Castanera R."/>
            <person name="Culley D."/>
            <person name="Daum C."/>
            <person name="Ezra D."/>
            <person name="Gonzalez J."/>
            <person name="Henrissat B."/>
            <person name="Kuo A."/>
            <person name="Liang C."/>
            <person name="Lipzen A."/>
            <person name="Lutzoni F."/>
            <person name="Magnuson J."/>
            <person name="Mondo S."/>
            <person name="Nolan M."/>
            <person name="Ohm R."/>
            <person name="Pangilinan J."/>
            <person name="Park H.-J."/>
            <person name="Ramirez L."/>
            <person name="Alfaro M."/>
            <person name="Sun H."/>
            <person name="Tritt A."/>
            <person name="Yoshinaga Y."/>
            <person name="Zwiers L.-H."/>
            <person name="Turgeon B."/>
            <person name="Goodwin S."/>
            <person name="Spatafora J."/>
            <person name="Crous P."/>
            <person name="Grigoriev I."/>
        </authorList>
    </citation>
    <scope>NUCLEOTIDE SEQUENCE</scope>
    <source>
        <strain evidence="1">CBS 113818</strain>
    </source>
</reference>
<dbReference type="OrthoDB" id="5281164at2759"/>
<protein>
    <recommendedName>
        <fullName evidence="3">F-box domain-containing protein</fullName>
    </recommendedName>
</protein>
<evidence type="ECO:0000313" key="1">
    <source>
        <dbReference type="EMBL" id="KAF2825682.1"/>
    </source>
</evidence>
<dbReference type="AlphaFoldDB" id="A0A6A6ZXB9"/>
<dbReference type="EMBL" id="MU006227">
    <property type="protein sequence ID" value="KAF2825682.1"/>
    <property type="molecule type" value="Genomic_DNA"/>
</dbReference>
<evidence type="ECO:0008006" key="3">
    <source>
        <dbReference type="Google" id="ProtNLM"/>
    </source>
</evidence>
<sequence>MTASHLLRLPVELHLSITDKLELHDCHNLATTNHYFRSIIKPPTHKDYLVAEAGAWAQQKCLLACSGCVRFRRFKEFTDDMRKGKCTRGGLNAGARLCIRCGVAAGLYLPGTMVVINGERHVVRRMCGTSTDQPTCQAPCRKCSP</sequence>
<feature type="non-terminal residue" evidence="1">
    <location>
        <position position="145"/>
    </location>
</feature>
<keyword evidence="2" id="KW-1185">Reference proteome</keyword>
<accession>A0A6A6ZXB9</accession>